<dbReference type="Gene3D" id="3.10.450.50">
    <property type="match status" value="1"/>
</dbReference>
<name>A0AA34RXA4_PSEPU</name>
<protein>
    <recommendedName>
        <fullName evidence="3">Phenazine biosynthesis protein</fullName>
    </recommendedName>
</protein>
<dbReference type="SUPFAM" id="SSF54427">
    <property type="entry name" value="NTF2-like"/>
    <property type="match status" value="1"/>
</dbReference>
<sequence length="60" mass="6737">MEASAEVKAEGLIKPTRRIYEQEYVLFVRVKDGKLAFIREYFDPVRAALALNAPIPALAS</sequence>
<dbReference type="EMBL" id="CP009974">
    <property type="protein sequence ID" value="AJA15047.1"/>
    <property type="molecule type" value="Genomic_DNA"/>
</dbReference>
<reference evidence="1 2" key="1">
    <citation type="submission" date="2014-11" db="EMBL/GenBank/DDBJ databases">
        <title>Complete genome sequence of Pseudomonas putida S12 including megaplasmid pTTS12.</title>
        <authorList>
            <person name="Kuepper J."/>
            <person name="Ruijssenaars H.J."/>
            <person name="Blank L.M."/>
            <person name="de Winde J.H."/>
            <person name="Wierckx N."/>
        </authorList>
    </citation>
    <scope>NUCLEOTIDE SEQUENCE [LARGE SCALE GENOMIC DNA]</scope>
    <source>
        <strain evidence="1 2">S12</strain>
    </source>
</reference>
<dbReference type="Proteomes" id="UP000017753">
    <property type="component" value="Chromosome"/>
</dbReference>
<accession>A0AA34RXA4</accession>
<evidence type="ECO:0000313" key="2">
    <source>
        <dbReference type="Proteomes" id="UP000017753"/>
    </source>
</evidence>
<organism evidence="1 2">
    <name type="scientific">Pseudomonas putida S12</name>
    <dbReference type="NCBI Taxonomy" id="1215087"/>
    <lineage>
        <taxon>Bacteria</taxon>
        <taxon>Pseudomonadati</taxon>
        <taxon>Pseudomonadota</taxon>
        <taxon>Gammaproteobacteria</taxon>
        <taxon>Pseudomonadales</taxon>
        <taxon>Pseudomonadaceae</taxon>
        <taxon>Pseudomonas</taxon>
    </lineage>
</organism>
<gene>
    <name evidence="1" type="ORF">RPPX_17350</name>
</gene>
<reference evidence="1 2" key="2">
    <citation type="submission" date="2014-11" db="EMBL/GenBank/DDBJ databases">
        <title>Draft genome sequence of the solvent-tolerant Pseudomonas putida S12 including megaplasmid pTTS12.</title>
        <authorList>
            <person name="Wierckx N."/>
            <person name="Nijkamp J."/>
            <person name="Ballerstedt H."/>
            <person name="Siezen R.J."/>
            <person name="Wels M."/>
            <person name="de Ridder D."/>
            <person name="de Winde J.H."/>
            <person name="Ruijssenaars H.J."/>
        </authorList>
    </citation>
    <scope>NUCLEOTIDE SEQUENCE [LARGE SCALE GENOMIC DNA]</scope>
    <source>
        <strain evidence="1 2">S12</strain>
    </source>
</reference>
<proteinExistence type="predicted"/>
<dbReference type="RefSeq" id="WP_019437479.1">
    <property type="nucleotide sequence ID" value="NZ_ALNR01000125.1"/>
</dbReference>
<evidence type="ECO:0008006" key="3">
    <source>
        <dbReference type="Google" id="ProtNLM"/>
    </source>
</evidence>
<evidence type="ECO:0000313" key="1">
    <source>
        <dbReference type="EMBL" id="AJA15047.1"/>
    </source>
</evidence>
<dbReference type="AlphaFoldDB" id="A0AA34RXA4"/>
<dbReference type="InterPro" id="IPR032710">
    <property type="entry name" value="NTF2-like_dom_sf"/>
</dbReference>